<evidence type="ECO:0000259" key="15">
    <source>
        <dbReference type="PROSITE" id="PS50972"/>
    </source>
</evidence>
<dbReference type="FunFam" id="3.20.20.20:FF:000004">
    <property type="entry name" value="Dihydropteroate synthase"/>
    <property type="match status" value="1"/>
</dbReference>
<reference evidence="16 17" key="1">
    <citation type="submission" date="2016-11" db="EMBL/GenBank/DDBJ databases">
        <authorList>
            <person name="Jaros S."/>
            <person name="Januszkiewicz K."/>
            <person name="Wedrychowicz H."/>
        </authorList>
    </citation>
    <scope>NUCLEOTIDE SEQUENCE [LARGE SCALE GENOMIC DNA]</scope>
    <source>
        <strain evidence="16 17">DSM 16917</strain>
    </source>
</reference>
<proteinExistence type="inferred from homology"/>
<dbReference type="InterPro" id="IPR045031">
    <property type="entry name" value="DHP_synth-like"/>
</dbReference>
<evidence type="ECO:0000256" key="3">
    <source>
        <dbReference type="ARBA" id="ARBA00004763"/>
    </source>
</evidence>
<dbReference type="EMBL" id="FQXG01000004">
    <property type="protein sequence ID" value="SHH72488.1"/>
    <property type="molecule type" value="Genomic_DNA"/>
</dbReference>
<gene>
    <name evidence="16" type="ORF">SAMN02745129_2688</name>
</gene>
<evidence type="ECO:0000313" key="17">
    <source>
        <dbReference type="Proteomes" id="UP000184268"/>
    </source>
</evidence>
<dbReference type="EC" id="2.5.1.15" evidence="6 14"/>
<dbReference type="GO" id="GO:0004156">
    <property type="term" value="F:dihydropteroate synthase activity"/>
    <property type="evidence" value="ECO:0007669"/>
    <property type="project" value="UniProtKB-EC"/>
</dbReference>
<dbReference type="GO" id="GO:0005829">
    <property type="term" value="C:cytosol"/>
    <property type="evidence" value="ECO:0007669"/>
    <property type="project" value="TreeGrafter"/>
</dbReference>
<dbReference type="Proteomes" id="UP000184268">
    <property type="component" value="Unassembled WGS sequence"/>
</dbReference>
<evidence type="ECO:0000256" key="11">
    <source>
        <dbReference type="ARBA" id="ARBA00022909"/>
    </source>
</evidence>
<dbReference type="InterPro" id="IPR011005">
    <property type="entry name" value="Dihydropteroate_synth-like_sf"/>
</dbReference>
<accession>A0A1M5VBF4</accession>
<comment type="pathway">
    <text evidence="3 14">Cofactor biosynthesis; tetrahydrofolate biosynthesis; 7,8-dihydrofolate from 2-amino-4-hydroxy-6-hydroxymethyl-7,8-dihydropteridine diphosphate and 4-aminobenzoate: step 1/2.</text>
</comment>
<dbReference type="GO" id="GO:0046872">
    <property type="term" value="F:metal ion binding"/>
    <property type="evidence" value="ECO:0007669"/>
    <property type="project" value="UniProtKB-KW"/>
</dbReference>
<dbReference type="InterPro" id="IPR006390">
    <property type="entry name" value="DHP_synth_dom"/>
</dbReference>
<keyword evidence="8 14" id="KW-0808">Transferase</keyword>
<evidence type="ECO:0000256" key="4">
    <source>
        <dbReference type="ARBA" id="ARBA00009503"/>
    </source>
</evidence>
<comment type="subunit">
    <text evidence="5">Homodimer.</text>
</comment>
<keyword evidence="10 14" id="KW-0460">Magnesium</keyword>
<organism evidence="16 17">
    <name type="scientific">Ferrimonas marina</name>
    <dbReference type="NCBI Taxonomy" id="299255"/>
    <lineage>
        <taxon>Bacteria</taxon>
        <taxon>Pseudomonadati</taxon>
        <taxon>Pseudomonadota</taxon>
        <taxon>Gammaproteobacteria</taxon>
        <taxon>Alteromonadales</taxon>
        <taxon>Ferrimonadaceae</taxon>
        <taxon>Ferrimonas</taxon>
    </lineage>
</organism>
<comment type="cofactor">
    <cofactor evidence="2 14">
        <name>Mg(2+)</name>
        <dbReference type="ChEBI" id="CHEBI:18420"/>
    </cofactor>
</comment>
<dbReference type="CDD" id="cd00739">
    <property type="entry name" value="DHPS"/>
    <property type="match status" value="1"/>
</dbReference>
<evidence type="ECO:0000256" key="2">
    <source>
        <dbReference type="ARBA" id="ARBA00001946"/>
    </source>
</evidence>
<dbReference type="PROSITE" id="PS50972">
    <property type="entry name" value="PTERIN_BINDING"/>
    <property type="match status" value="1"/>
</dbReference>
<comment type="function">
    <text evidence="13 14">Catalyzes the condensation of para-aminobenzoate (pABA) with 6-hydroxymethyl-7,8-dihydropterin diphosphate (DHPt-PP) to form 7,8-dihydropteroate (H2Pte), the immediate precursor of folate derivatives.</text>
</comment>
<evidence type="ECO:0000256" key="9">
    <source>
        <dbReference type="ARBA" id="ARBA00022723"/>
    </source>
</evidence>
<evidence type="ECO:0000256" key="13">
    <source>
        <dbReference type="ARBA" id="ARBA00053449"/>
    </source>
</evidence>
<evidence type="ECO:0000256" key="10">
    <source>
        <dbReference type="ARBA" id="ARBA00022842"/>
    </source>
</evidence>
<protein>
    <recommendedName>
        <fullName evidence="7 14">Dihydropteroate synthase</fullName>
        <shortName evidence="14">DHPS</shortName>
        <ecNumber evidence="6 14">2.5.1.15</ecNumber>
    </recommendedName>
    <alternativeName>
        <fullName evidence="12 14">Dihydropteroate pyrophosphorylase</fullName>
    </alternativeName>
</protein>
<dbReference type="InterPro" id="IPR000489">
    <property type="entry name" value="Pterin-binding_dom"/>
</dbReference>
<evidence type="ECO:0000256" key="7">
    <source>
        <dbReference type="ARBA" id="ARBA00016919"/>
    </source>
</evidence>
<dbReference type="GO" id="GO:0046656">
    <property type="term" value="P:folic acid biosynthetic process"/>
    <property type="evidence" value="ECO:0007669"/>
    <property type="project" value="UniProtKB-KW"/>
</dbReference>
<dbReference type="OrthoDB" id="9811744at2"/>
<dbReference type="NCBIfam" id="TIGR01496">
    <property type="entry name" value="DHPS"/>
    <property type="match status" value="1"/>
</dbReference>
<dbReference type="PANTHER" id="PTHR20941">
    <property type="entry name" value="FOLATE SYNTHESIS PROTEINS"/>
    <property type="match status" value="1"/>
</dbReference>
<keyword evidence="17" id="KW-1185">Reference proteome</keyword>
<comment type="similarity">
    <text evidence="4 14">Belongs to the DHPS family.</text>
</comment>
<evidence type="ECO:0000256" key="14">
    <source>
        <dbReference type="RuleBase" id="RU361205"/>
    </source>
</evidence>
<sequence>MELQCGRHSLSLAQPQIMGILNVTPDSFSDGGKHNELEVALAAARQMVADGATLIDVGGESTRPGAAEVSLDEELARTVPVIERIAAELEVVISIDTSKAQVMREAVAAGAGMINDVRALQAPGALEAAAETEAAICLMHMQGQPRTMQDNPSYQDLFGEINAFFTERVKACQLAGIDASRIVLDPGFGFGKTLEHNYRLLGRLDGLRLHERPLLIGLSRKSMIGNVIERPAEQRVVGSAVGALLAAQQGAEILRVHDVAATADALKVWQRMHQYQMD</sequence>
<dbReference type="Gene3D" id="3.20.20.20">
    <property type="entry name" value="Dihydropteroate synthase-like"/>
    <property type="match status" value="1"/>
</dbReference>
<feature type="domain" description="Pterin-binding" evidence="15">
    <location>
        <begin position="15"/>
        <end position="267"/>
    </location>
</feature>
<evidence type="ECO:0000313" key="16">
    <source>
        <dbReference type="EMBL" id="SHH72488.1"/>
    </source>
</evidence>
<evidence type="ECO:0000256" key="1">
    <source>
        <dbReference type="ARBA" id="ARBA00000012"/>
    </source>
</evidence>
<keyword evidence="9 14" id="KW-0479">Metal-binding</keyword>
<dbReference type="PANTHER" id="PTHR20941:SF1">
    <property type="entry name" value="FOLIC ACID SYNTHESIS PROTEIN FOL1"/>
    <property type="match status" value="1"/>
</dbReference>
<dbReference type="Pfam" id="PF00809">
    <property type="entry name" value="Pterin_bind"/>
    <property type="match status" value="1"/>
</dbReference>
<dbReference type="AlphaFoldDB" id="A0A1M5VBF4"/>
<evidence type="ECO:0000256" key="12">
    <source>
        <dbReference type="ARBA" id="ARBA00030193"/>
    </source>
</evidence>
<keyword evidence="11 14" id="KW-0289">Folate biosynthesis</keyword>
<comment type="catalytic activity">
    <reaction evidence="1">
        <text>(7,8-dihydropterin-6-yl)methyl diphosphate + 4-aminobenzoate = 7,8-dihydropteroate + diphosphate</text>
        <dbReference type="Rhea" id="RHEA:19949"/>
        <dbReference type="ChEBI" id="CHEBI:17836"/>
        <dbReference type="ChEBI" id="CHEBI:17839"/>
        <dbReference type="ChEBI" id="CHEBI:33019"/>
        <dbReference type="ChEBI" id="CHEBI:72950"/>
        <dbReference type="EC" id="2.5.1.15"/>
    </reaction>
</comment>
<evidence type="ECO:0000256" key="5">
    <source>
        <dbReference type="ARBA" id="ARBA00011738"/>
    </source>
</evidence>
<dbReference type="SUPFAM" id="SSF51717">
    <property type="entry name" value="Dihydropteroate synthetase-like"/>
    <property type="match status" value="1"/>
</dbReference>
<dbReference type="PROSITE" id="PS00793">
    <property type="entry name" value="DHPS_2"/>
    <property type="match status" value="1"/>
</dbReference>
<dbReference type="STRING" id="299255.SAMN02745129_2688"/>
<evidence type="ECO:0000256" key="8">
    <source>
        <dbReference type="ARBA" id="ARBA00022679"/>
    </source>
</evidence>
<dbReference type="PROSITE" id="PS00792">
    <property type="entry name" value="DHPS_1"/>
    <property type="match status" value="1"/>
</dbReference>
<evidence type="ECO:0000256" key="6">
    <source>
        <dbReference type="ARBA" id="ARBA00012458"/>
    </source>
</evidence>
<name>A0A1M5VBF4_9GAMM</name>
<dbReference type="UniPathway" id="UPA00077">
    <property type="reaction ID" value="UER00156"/>
</dbReference>
<dbReference type="GO" id="GO:0046654">
    <property type="term" value="P:tetrahydrofolate biosynthetic process"/>
    <property type="evidence" value="ECO:0007669"/>
    <property type="project" value="UniProtKB-UniPathway"/>
</dbReference>